<proteinExistence type="predicted"/>
<organism evidence="1 2">
    <name type="scientific">Dorcoceras hygrometricum</name>
    <dbReference type="NCBI Taxonomy" id="472368"/>
    <lineage>
        <taxon>Eukaryota</taxon>
        <taxon>Viridiplantae</taxon>
        <taxon>Streptophyta</taxon>
        <taxon>Embryophyta</taxon>
        <taxon>Tracheophyta</taxon>
        <taxon>Spermatophyta</taxon>
        <taxon>Magnoliopsida</taxon>
        <taxon>eudicotyledons</taxon>
        <taxon>Gunneridae</taxon>
        <taxon>Pentapetalae</taxon>
        <taxon>asterids</taxon>
        <taxon>lamiids</taxon>
        <taxon>Lamiales</taxon>
        <taxon>Gesneriaceae</taxon>
        <taxon>Didymocarpoideae</taxon>
        <taxon>Trichosporeae</taxon>
        <taxon>Loxocarpinae</taxon>
        <taxon>Dorcoceras</taxon>
    </lineage>
</organism>
<evidence type="ECO:0000313" key="1">
    <source>
        <dbReference type="EMBL" id="KZV38871.1"/>
    </source>
</evidence>
<dbReference type="EMBL" id="KV001692">
    <property type="protein sequence ID" value="KZV38871.1"/>
    <property type="molecule type" value="Genomic_DNA"/>
</dbReference>
<name>A0A2Z7BWC2_9LAMI</name>
<protein>
    <submittedName>
        <fullName evidence="1">Uncharacterized protein</fullName>
    </submittedName>
</protein>
<keyword evidence="2" id="KW-1185">Reference proteome</keyword>
<dbReference type="Proteomes" id="UP000250235">
    <property type="component" value="Unassembled WGS sequence"/>
</dbReference>
<sequence length="125" mass="14259">MNSVVVINQQRSSWQFTKSYQSWMSTAELNSNGKNDKKPAKEKDTSTVPLSVLYRTLLNGKNFVSNGIYCTEALYAKATPLKEVDEWTKLVGDKQSAVAEVNRTVHQQRENEYEVKLSITIRERA</sequence>
<dbReference type="AlphaFoldDB" id="A0A2Z7BWC2"/>
<reference evidence="1 2" key="1">
    <citation type="journal article" date="2015" name="Proc. Natl. Acad. Sci. U.S.A.">
        <title>The resurrection genome of Boea hygrometrica: A blueprint for survival of dehydration.</title>
        <authorList>
            <person name="Xiao L."/>
            <person name="Yang G."/>
            <person name="Zhang L."/>
            <person name="Yang X."/>
            <person name="Zhao S."/>
            <person name="Ji Z."/>
            <person name="Zhou Q."/>
            <person name="Hu M."/>
            <person name="Wang Y."/>
            <person name="Chen M."/>
            <person name="Xu Y."/>
            <person name="Jin H."/>
            <person name="Xiao X."/>
            <person name="Hu G."/>
            <person name="Bao F."/>
            <person name="Hu Y."/>
            <person name="Wan P."/>
            <person name="Li L."/>
            <person name="Deng X."/>
            <person name="Kuang T."/>
            <person name="Xiang C."/>
            <person name="Zhu J.K."/>
            <person name="Oliver M.J."/>
            <person name="He Y."/>
        </authorList>
    </citation>
    <scope>NUCLEOTIDE SEQUENCE [LARGE SCALE GENOMIC DNA]</scope>
    <source>
        <strain evidence="2">cv. XS01</strain>
    </source>
</reference>
<evidence type="ECO:0000313" key="2">
    <source>
        <dbReference type="Proteomes" id="UP000250235"/>
    </source>
</evidence>
<gene>
    <name evidence="1" type="ORF">F511_06929</name>
</gene>
<accession>A0A2Z7BWC2</accession>